<reference evidence="2 3" key="1">
    <citation type="submission" date="2020-09" db="EMBL/GenBank/DDBJ databases">
        <title>De no assembly of potato wild relative species, Solanum commersonii.</title>
        <authorList>
            <person name="Cho K."/>
        </authorList>
    </citation>
    <scope>NUCLEOTIDE SEQUENCE [LARGE SCALE GENOMIC DNA]</scope>
    <source>
        <strain evidence="2">LZ3.2</strain>
        <tissue evidence="2">Leaf</tissue>
    </source>
</reference>
<comment type="caution">
    <text evidence="2">The sequence shown here is derived from an EMBL/GenBank/DDBJ whole genome shotgun (WGS) entry which is preliminary data.</text>
</comment>
<name>A0A9J5XVW1_SOLCO</name>
<feature type="region of interest" description="Disordered" evidence="1">
    <location>
        <begin position="1"/>
        <end position="36"/>
    </location>
</feature>
<accession>A0A9J5XVW1</accession>
<proteinExistence type="predicted"/>
<evidence type="ECO:0000256" key="1">
    <source>
        <dbReference type="SAM" id="MobiDB-lite"/>
    </source>
</evidence>
<dbReference type="AlphaFoldDB" id="A0A9J5XVW1"/>
<dbReference type="EMBL" id="JACXVP010000008">
    <property type="protein sequence ID" value="KAG5592337.1"/>
    <property type="molecule type" value="Genomic_DNA"/>
</dbReference>
<organism evidence="2 3">
    <name type="scientific">Solanum commersonii</name>
    <name type="common">Commerson's wild potato</name>
    <name type="synonym">Commerson's nightshade</name>
    <dbReference type="NCBI Taxonomy" id="4109"/>
    <lineage>
        <taxon>Eukaryota</taxon>
        <taxon>Viridiplantae</taxon>
        <taxon>Streptophyta</taxon>
        <taxon>Embryophyta</taxon>
        <taxon>Tracheophyta</taxon>
        <taxon>Spermatophyta</taxon>
        <taxon>Magnoliopsida</taxon>
        <taxon>eudicotyledons</taxon>
        <taxon>Gunneridae</taxon>
        <taxon>Pentapetalae</taxon>
        <taxon>asterids</taxon>
        <taxon>lamiids</taxon>
        <taxon>Solanales</taxon>
        <taxon>Solanaceae</taxon>
        <taxon>Solanoideae</taxon>
        <taxon>Solaneae</taxon>
        <taxon>Solanum</taxon>
    </lineage>
</organism>
<feature type="compositionally biased region" description="Basic and acidic residues" evidence="1">
    <location>
        <begin position="1"/>
        <end position="14"/>
    </location>
</feature>
<protein>
    <submittedName>
        <fullName evidence="2">Uncharacterized protein</fullName>
    </submittedName>
</protein>
<sequence>MEKLKNVCMERENGDGELNPHQQNESLNSQPTETSKKKFITSGIFPANAALHQSPLTKSPNKIGRNVFLSPLSFEPETSGFSTISLTTNSILRSLIKNEETVSVPL</sequence>
<feature type="compositionally biased region" description="Polar residues" evidence="1">
    <location>
        <begin position="20"/>
        <end position="33"/>
    </location>
</feature>
<evidence type="ECO:0000313" key="2">
    <source>
        <dbReference type="EMBL" id="KAG5592337.1"/>
    </source>
</evidence>
<gene>
    <name evidence="2" type="ORF">H5410_042851</name>
</gene>
<evidence type="ECO:0000313" key="3">
    <source>
        <dbReference type="Proteomes" id="UP000824120"/>
    </source>
</evidence>
<dbReference type="Proteomes" id="UP000824120">
    <property type="component" value="Chromosome 8"/>
</dbReference>
<keyword evidence="3" id="KW-1185">Reference proteome</keyword>